<dbReference type="InterPro" id="IPR035979">
    <property type="entry name" value="RBD_domain_sf"/>
</dbReference>
<protein>
    <recommendedName>
        <fullName evidence="3">RNA-binding protein</fullName>
    </recommendedName>
</protein>
<sequence>MDVFIGNLPAEAKLLEIQDLLGGQSVHTRFERRMGRDCFDKDYHYFIVFTSSDNEGLALIDSLNGKIFDGCRLTVREFIKRADCNAPARDWDRRERRFNRATSE</sequence>
<dbReference type="GO" id="GO:0003676">
    <property type="term" value="F:nucleic acid binding"/>
    <property type="evidence" value="ECO:0007669"/>
    <property type="project" value="InterPro"/>
</dbReference>
<reference evidence="1 2" key="1">
    <citation type="journal article" date="2018" name="ISME J.">
        <title>Endosymbiont genomes yield clues of tubeworm success.</title>
        <authorList>
            <person name="Li Y."/>
            <person name="Liles M.R."/>
            <person name="Halanych K.M."/>
        </authorList>
    </citation>
    <scope>NUCLEOTIDE SEQUENCE [LARGE SCALE GENOMIC DNA]</scope>
    <source>
        <strain evidence="1">A1462</strain>
    </source>
</reference>
<organism evidence="1 2">
    <name type="scientific">endosymbiont of Escarpia spicata</name>
    <dbReference type="NCBI Taxonomy" id="2200908"/>
    <lineage>
        <taxon>Bacteria</taxon>
        <taxon>Pseudomonadati</taxon>
        <taxon>Pseudomonadota</taxon>
        <taxon>Gammaproteobacteria</taxon>
        <taxon>sulfur-oxidizing symbionts</taxon>
    </lineage>
</organism>
<evidence type="ECO:0000313" key="2">
    <source>
        <dbReference type="Proteomes" id="UP000254771"/>
    </source>
</evidence>
<dbReference type="AlphaFoldDB" id="A0A370DNX2"/>
<name>A0A370DNX2_9GAMM</name>
<proteinExistence type="predicted"/>
<dbReference type="Proteomes" id="UP000254771">
    <property type="component" value="Unassembled WGS sequence"/>
</dbReference>
<dbReference type="SUPFAM" id="SSF54928">
    <property type="entry name" value="RNA-binding domain, RBD"/>
    <property type="match status" value="1"/>
</dbReference>
<dbReference type="EMBL" id="QFXE01000008">
    <property type="protein sequence ID" value="RDH86620.1"/>
    <property type="molecule type" value="Genomic_DNA"/>
</dbReference>
<keyword evidence="2" id="KW-1185">Reference proteome</keyword>
<accession>A0A370DNX2</accession>
<comment type="caution">
    <text evidence="1">The sequence shown here is derived from an EMBL/GenBank/DDBJ whole genome shotgun (WGS) entry which is preliminary data.</text>
</comment>
<gene>
    <name evidence="1" type="ORF">DIZ78_06850</name>
</gene>
<evidence type="ECO:0008006" key="3">
    <source>
        <dbReference type="Google" id="ProtNLM"/>
    </source>
</evidence>
<evidence type="ECO:0000313" key="1">
    <source>
        <dbReference type="EMBL" id="RDH86620.1"/>
    </source>
</evidence>